<reference evidence="2" key="1">
    <citation type="submission" date="2018-05" db="EMBL/GenBank/DDBJ databases">
        <title>Leptospira yasudae sp. nov. and Leptospira stimsonii sp. nov., two pathogenic species of the genus Leptospira isolated from environmental sources.</title>
        <authorList>
            <person name="Casanovas-Massana A."/>
            <person name="Hamond C."/>
            <person name="Santos L.A."/>
            <person name="Hacker K.P."/>
            <person name="Balassiano I."/>
            <person name="Medeiros M.A."/>
            <person name="Reis M.G."/>
            <person name="Ko A.I."/>
            <person name="Wunder E.A."/>
        </authorList>
    </citation>
    <scope>NUCLEOTIDE SEQUENCE [LARGE SCALE GENOMIC DNA]</scope>
    <source>
        <strain evidence="2">AMB6-RJ</strain>
    </source>
</reference>
<name>A0A8B3CUI2_9LEPT</name>
<dbReference type="Proteomes" id="UP000266669">
    <property type="component" value="Unassembled WGS sequence"/>
</dbReference>
<proteinExistence type="predicted"/>
<evidence type="ECO:0000313" key="1">
    <source>
        <dbReference type="EMBL" id="RHX87928.1"/>
    </source>
</evidence>
<organism evidence="1 2">
    <name type="scientific">Leptospira stimsonii</name>
    <dbReference type="NCBI Taxonomy" id="2202203"/>
    <lineage>
        <taxon>Bacteria</taxon>
        <taxon>Pseudomonadati</taxon>
        <taxon>Spirochaetota</taxon>
        <taxon>Spirochaetia</taxon>
        <taxon>Leptospirales</taxon>
        <taxon>Leptospiraceae</taxon>
        <taxon>Leptospira</taxon>
    </lineage>
</organism>
<comment type="caution">
    <text evidence="1">The sequence shown here is derived from an EMBL/GenBank/DDBJ whole genome shotgun (WGS) entry which is preliminary data.</text>
</comment>
<gene>
    <name evidence="1" type="ORF">DLM78_02865</name>
</gene>
<sequence>MSSHGKNRKNFVDRVNPFLFYTIRSIFPAQRINEEQTSTDSKIKPVPGTERIFHPKGECFDALDPMERFV</sequence>
<dbReference type="EMBL" id="QHCS01000001">
    <property type="protein sequence ID" value="RHX87928.1"/>
    <property type="molecule type" value="Genomic_DNA"/>
</dbReference>
<evidence type="ECO:0000313" key="2">
    <source>
        <dbReference type="Proteomes" id="UP000266669"/>
    </source>
</evidence>
<dbReference type="AlphaFoldDB" id="A0A8B3CUI2"/>
<accession>A0A8B3CUI2</accession>
<protein>
    <submittedName>
        <fullName evidence="1">Uncharacterized protein</fullName>
    </submittedName>
</protein>